<dbReference type="GO" id="GO:0004869">
    <property type="term" value="F:cysteine-type endopeptidase inhibitor activity"/>
    <property type="evidence" value="ECO:0007669"/>
    <property type="project" value="TreeGrafter"/>
</dbReference>
<organism evidence="4 5">
    <name type="scientific">Strongylus vulgaris</name>
    <name type="common">Blood worm</name>
    <dbReference type="NCBI Taxonomy" id="40348"/>
    <lineage>
        <taxon>Eukaryota</taxon>
        <taxon>Metazoa</taxon>
        <taxon>Ecdysozoa</taxon>
        <taxon>Nematoda</taxon>
        <taxon>Chromadorea</taxon>
        <taxon>Rhabditida</taxon>
        <taxon>Rhabditina</taxon>
        <taxon>Rhabditomorpha</taxon>
        <taxon>Strongyloidea</taxon>
        <taxon>Strongylidae</taxon>
        <taxon>Strongylus</taxon>
    </lineage>
</organism>
<dbReference type="AlphaFoldDB" id="A0A3P7J651"/>
<reference evidence="4 5" key="1">
    <citation type="submission" date="2018-11" db="EMBL/GenBank/DDBJ databases">
        <authorList>
            <consortium name="Pathogen Informatics"/>
        </authorList>
    </citation>
    <scope>NUCLEOTIDE SEQUENCE [LARGE SCALE GENOMIC DNA]</scope>
</reference>
<dbReference type="PANTHER" id="PTHR46116">
    <property type="entry name" value="(E3-INDEPENDENT) E2 UBIQUITIN-CONJUGATING ENZYME"/>
    <property type="match status" value="1"/>
</dbReference>
<dbReference type="InterPro" id="IPR000608">
    <property type="entry name" value="UBC"/>
</dbReference>
<dbReference type="InterPro" id="IPR016135">
    <property type="entry name" value="UBQ-conjugating_enzyme/RWD"/>
</dbReference>
<accession>A0A3P7J651</accession>
<keyword evidence="1" id="KW-0808">Transferase</keyword>
<dbReference type="GO" id="GO:0005634">
    <property type="term" value="C:nucleus"/>
    <property type="evidence" value="ECO:0007669"/>
    <property type="project" value="TreeGrafter"/>
</dbReference>
<dbReference type="EMBL" id="UYYB01095155">
    <property type="protein sequence ID" value="VDM75299.1"/>
    <property type="molecule type" value="Genomic_DNA"/>
</dbReference>
<dbReference type="PROSITE" id="PS50127">
    <property type="entry name" value="UBC_2"/>
    <property type="match status" value="1"/>
</dbReference>
<gene>
    <name evidence="4" type="ORF">SVUK_LOCUS10297</name>
</gene>
<dbReference type="PANTHER" id="PTHR46116:SF39">
    <property type="entry name" value="BACULOVIRAL IAP REPEAT-CONTAINING PROTEIN 6"/>
    <property type="match status" value="1"/>
</dbReference>
<feature type="domain" description="UBC core" evidence="3">
    <location>
        <begin position="41"/>
        <end position="205"/>
    </location>
</feature>
<keyword evidence="5" id="KW-1185">Reference proteome</keyword>
<dbReference type="GO" id="GO:0016740">
    <property type="term" value="F:transferase activity"/>
    <property type="evidence" value="ECO:0007669"/>
    <property type="project" value="UniProtKB-KW"/>
</dbReference>
<dbReference type="SMART" id="SM00212">
    <property type="entry name" value="UBCc"/>
    <property type="match status" value="1"/>
</dbReference>
<protein>
    <recommendedName>
        <fullName evidence="3">UBC core domain-containing protein</fullName>
    </recommendedName>
</protein>
<dbReference type="OrthoDB" id="47801at2759"/>
<dbReference type="Proteomes" id="UP000270094">
    <property type="component" value="Unassembled WGS sequence"/>
</dbReference>
<sequence length="225" mass="26175">MQKQIKEFVFRFIGDYGKLVTPYTFKKDIRNTNPFSPSLRERTKRIAKELASMPNALPLNASNSIFVCVDEGRCDIIKVLISGPDDTPYANGLFEFDVFFPTSYPYSPPKCAFLTTGAGNVRFNPNLYNDGKICLSILGTWEGRPEEKWSSYCSLMQVLVSIQKVILRHFWLKRHAIIRQAKNWIVEMRKDAAEAERNPKRRESLTFESLYNPYHQVNPKLYNFW</sequence>
<evidence type="ECO:0000259" key="3">
    <source>
        <dbReference type="PROSITE" id="PS50127"/>
    </source>
</evidence>
<dbReference type="GO" id="GO:0043066">
    <property type="term" value="P:negative regulation of apoptotic process"/>
    <property type="evidence" value="ECO:0007669"/>
    <property type="project" value="TreeGrafter"/>
</dbReference>
<evidence type="ECO:0000313" key="5">
    <source>
        <dbReference type="Proteomes" id="UP000270094"/>
    </source>
</evidence>
<keyword evidence="2" id="KW-0833">Ubl conjugation pathway</keyword>
<dbReference type="Pfam" id="PF00179">
    <property type="entry name" value="UQ_con"/>
    <property type="match status" value="1"/>
</dbReference>
<dbReference type="SUPFAM" id="SSF54495">
    <property type="entry name" value="UBC-like"/>
    <property type="match status" value="1"/>
</dbReference>
<evidence type="ECO:0000256" key="1">
    <source>
        <dbReference type="ARBA" id="ARBA00022679"/>
    </source>
</evidence>
<proteinExistence type="predicted"/>
<evidence type="ECO:0000313" key="4">
    <source>
        <dbReference type="EMBL" id="VDM75299.1"/>
    </source>
</evidence>
<evidence type="ECO:0000256" key="2">
    <source>
        <dbReference type="ARBA" id="ARBA00022786"/>
    </source>
</evidence>
<name>A0A3P7J651_STRVU</name>
<dbReference type="Gene3D" id="3.10.110.10">
    <property type="entry name" value="Ubiquitin Conjugating Enzyme"/>
    <property type="match status" value="1"/>
</dbReference>